<dbReference type="PANTHER" id="PTHR10903:SF184">
    <property type="entry name" value="GTP-BINDING PROTEIN A"/>
    <property type="match status" value="1"/>
</dbReference>
<reference evidence="5" key="1">
    <citation type="submission" date="2019-10" db="EMBL/GenBank/DDBJ databases">
        <title>Conservation and host-specific expression of non-tandemly repeated heterogenous ribosome RNA gene in arbuscular mycorrhizal fungi.</title>
        <authorList>
            <person name="Maeda T."/>
            <person name="Kobayashi Y."/>
            <person name="Nakagawa T."/>
            <person name="Ezawa T."/>
            <person name="Yamaguchi K."/>
            <person name="Bino T."/>
            <person name="Nishimoto Y."/>
            <person name="Shigenobu S."/>
            <person name="Kawaguchi M."/>
        </authorList>
    </citation>
    <scope>NUCLEOTIDE SEQUENCE</scope>
    <source>
        <strain evidence="5">HR1</strain>
    </source>
</reference>
<gene>
    <name evidence="5" type="ORF">RCL2_002898300</name>
</gene>
<sequence>MEDNTPSLIINAPAILLVGTTGVGKSTLGNMMLGTSEDENPTFPASDSCFTVTKKSCSAIYKIGDEIYNIIDTPGIYATDVPNEEILKEIALTIQKCAYGIKAILFVLGFGRSPEQVHMINTIKRFFMEEHFRCMILVFSKCRKKQTLDPGYFRKTYWNETIKAFINSIGNRWCISPDIDIFSPGDHVYEQRLKELQYHITSMSAVYTAEITRKIREVNDDIIKNIQIQLSQTTKKFKEEKKKFQDVNQLYKNLQEKYNDLNDKYNEEKNQHQIIVENLKRDIEGIEDKYTKNIQQLENQISDINQQHQTKIKLQEQQINQLQQSIELKETQLQSLEKEKDELNAENDSLYQRNTNLTNQLENTLSDQSDDADQNQNYVMNLNNDISELNNNLKEYVTELNQGVIVNIEEIRKLLLLYKCPTKITNQKDDLLLIQAVLQRHIIETIFSDATKYFQSTGKSGQNYLESDIINKASLLSTLLANASKYRTGSDEIIRVASTNLHKQVYLILDNCGFTDIKSNTIFEHPFITFCKKKLNNIMNDLRIIKCQQEKIAVENLAATIIREIIKIFWFRLKVYEPFVLQYVWIPYNVKVNEKFMEGENFDDNDNENLYVDLCYFPLIGRDFTSNNHKVYVPAKVFVRKNQ</sequence>
<dbReference type="SUPFAM" id="SSF52540">
    <property type="entry name" value="P-loop containing nucleoside triphosphate hydrolases"/>
    <property type="match status" value="1"/>
</dbReference>
<evidence type="ECO:0000256" key="3">
    <source>
        <dbReference type="SAM" id="Coils"/>
    </source>
</evidence>
<feature type="coiled-coil region" evidence="3">
    <location>
        <begin position="223"/>
        <end position="399"/>
    </location>
</feature>
<evidence type="ECO:0000259" key="4">
    <source>
        <dbReference type="Pfam" id="PF04548"/>
    </source>
</evidence>
<protein>
    <recommendedName>
        <fullName evidence="4">AIG1-type G domain-containing protein</fullName>
    </recommendedName>
</protein>
<dbReference type="InterPro" id="IPR027417">
    <property type="entry name" value="P-loop_NTPase"/>
</dbReference>
<feature type="domain" description="AIG1-type G" evidence="4">
    <location>
        <begin position="15"/>
        <end position="175"/>
    </location>
</feature>
<accession>A0A8H3R7E0</accession>
<dbReference type="Pfam" id="PF04548">
    <property type="entry name" value="AIG1"/>
    <property type="match status" value="1"/>
</dbReference>
<keyword evidence="3" id="KW-0175">Coiled coil</keyword>
<organism evidence="5 6">
    <name type="scientific">Rhizophagus clarus</name>
    <dbReference type="NCBI Taxonomy" id="94130"/>
    <lineage>
        <taxon>Eukaryota</taxon>
        <taxon>Fungi</taxon>
        <taxon>Fungi incertae sedis</taxon>
        <taxon>Mucoromycota</taxon>
        <taxon>Glomeromycotina</taxon>
        <taxon>Glomeromycetes</taxon>
        <taxon>Glomerales</taxon>
        <taxon>Glomeraceae</taxon>
        <taxon>Rhizophagus</taxon>
    </lineage>
</organism>
<comment type="caution">
    <text evidence="5">The sequence shown here is derived from an EMBL/GenBank/DDBJ whole genome shotgun (WGS) entry which is preliminary data.</text>
</comment>
<name>A0A8H3R7E0_9GLOM</name>
<dbReference type="InterPro" id="IPR006703">
    <property type="entry name" value="G_AIG1"/>
</dbReference>
<evidence type="ECO:0000256" key="1">
    <source>
        <dbReference type="ARBA" id="ARBA00022741"/>
    </source>
</evidence>
<dbReference type="InterPro" id="IPR045058">
    <property type="entry name" value="GIMA/IAN/Toc"/>
</dbReference>
<dbReference type="AlphaFoldDB" id="A0A8H3R7E0"/>
<evidence type="ECO:0000256" key="2">
    <source>
        <dbReference type="ARBA" id="ARBA00023134"/>
    </source>
</evidence>
<dbReference type="EMBL" id="BLAL01000313">
    <property type="protein sequence ID" value="GET02605.1"/>
    <property type="molecule type" value="Genomic_DNA"/>
</dbReference>
<dbReference type="GO" id="GO:0005525">
    <property type="term" value="F:GTP binding"/>
    <property type="evidence" value="ECO:0007669"/>
    <property type="project" value="UniProtKB-KW"/>
</dbReference>
<keyword evidence="1" id="KW-0547">Nucleotide-binding</keyword>
<dbReference type="Gene3D" id="3.40.50.300">
    <property type="entry name" value="P-loop containing nucleotide triphosphate hydrolases"/>
    <property type="match status" value="1"/>
</dbReference>
<evidence type="ECO:0000313" key="5">
    <source>
        <dbReference type="EMBL" id="GET02605.1"/>
    </source>
</evidence>
<keyword evidence="2" id="KW-0342">GTP-binding</keyword>
<dbReference type="PANTHER" id="PTHR10903">
    <property type="entry name" value="GTPASE, IMAP FAMILY MEMBER-RELATED"/>
    <property type="match status" value="1"/>
</dbReference>
<dbReference type="Proteomes" id="UP000615446">
    <property type="component" value="Unassembled WGS sequence"/>
</dbReference>
<proteinExistence type="predicted"/>
<evidence type="ECO:0000313" key="6">
    <source>
        <dbReference type="Proteomes" id="UP000615446"/>
    </source>
</evidence>
<dbReference type="OrthoDB" id="8954335at2759"/>